<keyword evidence="11" id="KW-1185">Reference proteome</keyword>
<evidence type="ECO:0000256" key="7">
    <source>
        <dbReference type="ARBA" id="ARBA00047899"/>
    </source>
</evidence>
<evidence type="ECO:0000256" key="1">
    <source>
        <dbReference type="ARBA" id="ARBA00012513"/>
    </source>
</evidence>
<dbReference type="Pfam" id="PF07714">
    <property type="entry name" value="PK_Tyr_Ser-Thr"/>
    <property type="match status" value="1"/>
</dbReference>
<evidence type="ECO:0000256" key="6">
    <source>
        <dbReference type="ARBA" id="ARBA00022840"/>
    </source>
</evidence>
<comment type="catalytic activity">
    <reaction evidence="7">
        <text>L-threonyl-[protein] + ATP = O-phospho-L-threonyl-[protein] + ADP + H(+)</text>
        <dbReference type="Rhea" id="RHEA:46608"/>
        <dbReference type="Rhea" id="RHEA-COMP:11060"/>
        <dbReference type="Rhea" id="RHEA-COMP:11605"/>
        <dbReference type="ChEBI" id="CHEBI:15378"/>
        <dbReference type="ChEBI" id="CHEBI:30013"/>
        <dbReference type="ChEBI" id="CHEBI:30616"/>
        <dbReference type="ChEBI" id="CHEBI:61977"/>
        <dbReference type="ChEBI" id="CHEBI:456216"/>
        <dbReference type="EC" id="2.7.11.1"/>
    </reaction>
</comment>
<dbReference type="InterPro" id="IPR001245">
    <property type="entry name" value="Ser-Thr/Tyr_kinase_cat_dom"/>
</dbReference>
<proteinExistence type="predicted"/>
<keyword evidence="6" id="KW-0067">ATP-binding</keyword>
<dbReference type="PANTHER" id="PTHR43671">
    <property type="entry name" value="SERINE/THREONINE-PROTEIN KINASE NEK"/>
    <property type="match status" value="1"/>
</dbReference>
<evidence type="ECO:0000256" key="3">
    <source>
        <dbReference type="ARBA" id="ARBA00022679"/>
    </source>
</evidence>
<comment type="caution">
    <text evidence="10">The sequence shown here is derived from an EMBL/GenBank/DDBJ whole genome shotgun (WGS) entry which is preliminary data.</text>
</comment>
<dbReference type="PROSITE" id="PS50011">
    <property type="entry name" value="PROTEIN_KINASE_DOM"/>
    <property type="match status" value="1"/>
</dbReference>
<dbReference type="AlphaFoldDB" id="A0A8T1W662"/>
<evidence type="ECO:0000313" key="10">
    <source>
        <dbReference type="EMBL" id="KAG7389007.1"/>
    </source>
</evidence>
<dbReference type="Proteomes" id="UP000694044">
    <property type="component" value="Unassembled WGS sequence"/>
</dbReference>
<evidence type="ECO:0000256" key="5">
    <source>
        <dbReference type="ARBA" id="ARBA00022777"/>
    </source>
</evidence>
<keyword evidence="5" id="KW-0418">Kinase</keyword>
<accession>A0A8T1W662</accession>
<dbReference type="EC" id="2.7.11.1" evidence="1"/>
<protein>
    <recommendedName>
        <fullName evidence="1">non-specific serine/threonine protein kinase</fullName>
        <ecNumber evidence="1">2.7.11.1</ecNumber>
    </recommendedName>
</protein>
<evidence type="ECO:0000256" key="2">
    <source>
        <dbReference type="ARBA" id="ARBA00022527"/>
    </source>
</evidence>
<name>A0A8T1W662_9STRA</name>
<organism evidence="10 11">
    <name type="scientific">Phytophthora pseudosyringae</name>
    <dbReference type="NCBI Taxonomy" id="221518"/>
    <lineage>
        <taxon>Eukaryota</taxon>
        <taxon>Sar</taxon>
        <taxon>Stramenopiles</taxon>
        <taxon>Oomycota</taxon>
        <taxon>Peronosporomycetes</taxon>
        <taxon>Peronosporales</taxon>
        <taxon>Peronosporaceae</taxon>
        <taxon>Phytophthora</taxon>
    </lineage>
</organism>
<evidence type="ECO:0000256" key="4">
    <source>
        <dbReference type="ARBA" id="ARBA00022741"/>
    </source>
</evidence>
<dbReference type="InterPro" id="IPR000719">
    <property type="entry name" value="Prot_kinase_dom"/>
</dbReference>
<keyword evidence="3" id="KW-0808">Transferase</keyword>
<keyword evidence="4" id="KW-0547">Nucleotide-binding</keyword>
<comment type="catalytic activity">
    <reaction evidence="8">
        <text>L-seryl-[protein] + ATP = O-phospho-L-seryl-[protein] + ADP + H(+)</text>
        <dbReference type="Rhea" id="RHEA:17989"/>
        <dbReference type="Rhea" id="RHEA-COMP:9863"/>
        <dbReference type="Rhea" id="RHEA-COMP:11604"/>
        <dbReference type="ChEBI" id="CHEBI:15378"/>
        <dbReference type="ChEBI" id="CHEBI:29999"/>
        <dbReference type="ChEBI" id="CHEBI:30616"/>
        <dbReference type="ChEBI" id="CHEBI:83421"/>
        <dbReference type="ChEBI" id="CHEBI:456216"/>
        <dbReference type="EC" id="2.7.11.1"/>
    </reaction>
</comment>
<dbReference type="OrthoDB" id="164533at2759"/>
<dbReference type="Pfam" id="PF00069">
    <property type="entry name" value="Pkinase"/>
    <property type="match status" value="1"/>
</dbReference>
<evidence type="ECO:0000256" key="8">
    <source>
        <dbReference type="ARBA" id="ARBA00048679"/>
    </source>
</evidence>
<reference evidence="10" key="1">
    <citation type="submission" date="2021-02" db="EMBL/GenBank/DDBJ databases">
        <authorList>
            <person name="Palmer J.M."/>
        </authorList>
    </citation>
    <scope>NUCLEOTIDE SEQUENCE</scope>
    <source>
        <strain evidence="10">SCRP734</strain>
    </source>
</reference>
<sequence>MQDKSEIWRYFYEAALGLHYLHSEKVVHGEKCNNIVIGTDDMAKICDFGFSYIRSQCSTQPAFASDVFSFGMCIIEAFSDELPYTLYDDDTILGKIFSGEEYPRPEGIADDEWALVKRITNPNLQQRIDPSVTIPELKMFADRKNERNNVGKTGCVCLIYSAMVDMHYSFCGACGHRDLKGRKSSSPHKRKRRIMLFSHEMLKSKL</sequence>
<dbReference type="PANTHER" id="PTHR43671:SF98">
    <property type="entry name" value="SERINE_THREONINE-PROTEIN KINASE NEK11"/>
    <property type="match status" value="1"/>
</dbReference>
<dbReference type="InterPro" id="IPR050660">
    <property type="entry name" value="NEK_Ser/Thr_kinase"/>
</dbReference>
<keyword evidence="2" id="KW-0723">Serine/threonine-protein kinase</keyword>
<dbReference type="EMBL" id="JAGDFM010000051">
    <property type="protein sequence ID" value="KAG7389007.1"/>
    <property type="molecule type" value="Genomic_DNA"/>
</dbReference>
<feature type="domain" description="Protein kinase" evidence="9">
    <location>
        <begin position="1"/>
        <end position="140"/>
    </location>
</feature>
<dbReference type="GO" id="GO:0005524">
    <property type="term" value="F:ATP binding"/>
    <property type="evidence" value="ECO:0007669"/>
    <property type="project" value="UniProtKB-KW"/>
</dbReference>
<gene>
    <name evidence="10" type="ORF">PHYPSEUDO_011470</name>
</gene>
<evidence type="ECO:0000313" key="11">
    <source>
        <dbReference type="Proteomes" id="UP000694044"/>
    </source>
</evidence>
<dbReference type="GO" id="GO:0004674">
    <property type="term" value="F:protein serine/threonine kinase activity"/>
    <property type="evidence" value="ECO:0007669"/>
    <property type="project" value="UniProtKB-KW"/>
</dbReference>
<evidence type="ECO:0000259" key="9">
    <source>
        <dbReference type="PROSITE" id="PS50011"/>
    </source>
</evidence>